<dbReference type="InterPro" id="IPR036565">
    <property type="entry name" value="Mur-like_cat_sf"/>
</dbReference>
<dbReference type="PANTHER" id="PTHR43692:SF1">
    <property type="entry name" value="UDP-N-ACETYLMURAMOYLALANINE--D-GLUTAMATE LIGASE"/>
    <property type="match status" value="1"/>
</dbReference>
<name>A0A7W0HKC3_9BACT</name>
<keyword evidence="7 8" id="KW-0132">Cell division</keyword>
<keyword evidence="7 8" id="KW-0573">Peptidoglycan synthesis</keyword>
<evidence type="ECO:0000256" key="7">
    <source>
        <dbReference type="HAMAP-Rule" id="MF_00639"/>
    </source>
</evidence>
<feature type="domain" description="Mur ligase C-terminal" evidence="9">
    <location>
        <begin position="314"/>
        <end position="426"/>
    </location>
</feature>
<dbReference type="InterPro" id="IPR004101">
    <property type="entry name" value="Mur_ligase_C"/>
</dbReference>
<evidence type="ECO:0000313" key="12">
    <source>
        <dbReference type="Proteomes" id="UP000525298"/>
    </source>
</evidence>
<dbReference type="UniPathway" id="UPA00219"/>
<dbReference type="AlphaFoldDB" id="A0A7W0HKC3"/>
<dbReference type="Gene3D" id="3.40.1190.10">
    <property type="entry name" value="Mur-like, catalytic domain"/>
    <property type="match status" value="1"/>
</dbReference>
<dbReference type="InterPro" id="IPR036615">
    <property type="entry name" value="Mur_ligase_C_dom_sf"/>
</dbReference>
<evidence type="ECO:0000313" key="11">
    <source>
        <dbReference type="EMBL" id="MBA2881134.1"/>
    </source>
</evidence>
<dbReference type="GO" id="GO:0008360">
    <property type="term" value="P:regulation of cell shape"/>
    <property type="evidence" value="ECO:0007669"/>
    <property type="project" value="UniProtKB-KW"/>
</dbReference>
<dbReference type="PANTHER" id="PTHR43692">
    <property type="entry name" value="UDP-N-ACETYLMURAMOYLALANINE--D-GLUTAMATE LIGASE"/>
    <property type="match status" value="1"/>
</dbReference>
<keyword evidence="7 8" id="KW-0133">Cell shape</keyword>
<dbReference type="Pfam" id="PF21799">
    <property type="entry name" value="MurD-like_N"/>
    <property type="match status" value="1"/>
</dbReference>
<dbReference type="HAMAP" id="MF_00639">
    <property type="entry name" value="MurD"/>
    <property type="match status" value="1"/>
</dbReference>
<feature type="binding site" evidence="7">
    <location>
        <begin position="116"/>
        <end position="122"/>
    </location>
    <ligand>
        <name>ATP</name>
        <dbReference type="ChEBI" id="CHEBI:30616"/>
    </ligand>
</feature>
<dbReference type="SUPFAM" id="SSF51984">
    <property type="entry name" value="MurCD N-terminal domain"/>
    <property type="match status" value="1"/>
</dbReference>
<dbReference type="InterPro" id="IPR013221">
    <property type="entry name" value="Mur_ligase_cen"/>
</dbReference>
<comment type="pathway">
    <text evidence="2 7 8">Cell wall biogenesis; peptidoglycan biosynthesis.</text>
</comment>
<dbReference type="GO" id="GO:0071555">
    <property type="term" value="P:cell wall organization"/>
    <property type="evidence" value="ECO:0007669"/>
    <property type="project" value="UniProtKB-KW"/>
</dbReference>
<keyword evidence="6 7" id="KW-0067">ATP-binding</keyword>
<organism evidence="11 12">
    <name type="scientific">Desulfosalsimonas propionicica</name>
    <dbReference type="NCBI Taxonomy" id="332175"/>
    <lineage>
        <taxon>Bacteria</taxon>
        <taxon>Pseudomonadati</taxon>
        <taxon>Thermodesulfobacteriota</taxon>
        <taxon>Desulfobacteria</taxon>
        <taxon>Desulfobacterales</taxon>
        <taxon>Desulfosalsimonadaceae</taxon>
        <taxon>Desulfosalsimonas</taxon>
    </lineage>
</organism>
<comment type="catalytic activity">
    <reaction evidence="7 8">
        <text>UDP-N-acetyl-alpha-D-muramoyl-L-alanine + D-glutamate + ATP = UDP-N-acetyl-alpha-D-muramoyl-L-alanyl-D-glutamate + ADP + phosphate + H(+)</text>
        <dbReference type="Rhea" id="RHEA:16429"/>
        <dbReference type="ChEBI" id="CHEBI:15378"/>
        <dbReference type="ChEBI" id="CHEBI:29986"/>
        <dbReference type="ChEBI" id="CHEBI:30616"/>
        <dbReference type="ChEBI" id="CHEBI:43474"/>
        <dbReference type="ChEBI" id="CHEBI:83898"/>
        <dbReference type="ChEBI" id="CHEBI:83900"/>
        <dbReference type="ChEBI" id="CHEBI:456216"/>
        <dbReference type="EC" id="6.3.2.9"/>
    </reaction>
</comment>
<keyword evidence="4 7" id="KW-0436">Ligase</keyword>
<evidence type="ECO:0000256" key="1">
    <source>
        <dbReference type="ARBA" id="ARBA00004496"/>
    </source>
</evidence>
<proteinExistence type="inferred from homology"/>
<dbReference type="InterPro" id="IPR005762">
    <property type="entry name" value="MurD"/>
</dbReference>
<dbReference type="RefSeq" id="WP_181550788.1">
    <property type="nucleotide sequence ID" value="NZ_JACDUS010000003.1"/>
</dbReference>
<accession>A0A7W0HKC3</accession>
<dbReference type="SUPFAM" id="SSF53623">
    <property type="entry name" value="MurD-like peptide ligases, catalytic domain"/>
    <property type="match status" value="1"/>
</dbReference>
<keyword evidence="7 8" id="KW-0131">Cell cycle</keyword>
<dbReference type="Gene3D" id="3.90.190.20">
    <property type="entry name" value="Mur ligase, C-terminal domain"/>
    <property type="match status" value="1"/>
</dbReference>
<evidence type="ECO:0000256" key="6">
    <source>
        <dbReference type="ARBA" id="ARBA00022840"/>
    </source>
</evidence>
<dbReference type="GO" id="GO:0008764">
    <property type="term" value="F:UDP-N-acetylmuramoylalanine-D-glutamate ligase activity"/>
    <property type="evidence" value="ECO:0007669"/>
    <property type="project" value="UniProtKB-UniRule"/>
</dbReference>
<dbReference type="Pfam" id="PF08245">
    <property type="entry name" value="Mur_ligase_M"/>
    <property type="match status" value="1"/>
</dbReference>
<dbReference type="GO" id="GO:0005524">
    <property type="term" value="F:ATP binding"/>
    <property type="evidence" value="ECO:0007669"/>
    <property type="project" value="UniProtKB-UniRule"/>
</dbReference>
<dbReference type="EC" id="6.3.2.9" evidence="7 8"/>
<comment type="subcellular location">
    <subcellularLocation>
        <location evidence="1 7 8">Cytoplasm</location>
    </subcellularLocation>
</comment>
<keyword evidence="3 7" id="KW-0963">Cytoplasm</keyword>
<keyword evidence="7 8" id="KW-0961">Cell wall biogenesis/degradation</keyword>
<feature type="domain" description="Mur ligase central" evidence="10">
    <location>
        <begin position="114"/>
        <end position="292"/>
    </location>
</feature>
<evidence type="ECO:0000259" key="9">
    <source>
        <dbReference type="Pfam" id="PF02875"/>
    </source>
</evidence>
<dbReference type="GO" id="GO:0051301">
    <property type="term" value="P:cell division"/>
    <property type="evidence" value="ECO:0007669"/>
    <property type="project" value="UniProtKB-KW"/>
</dbReference>
<evidence type="ECO:0000259" key="10">
    <source>
        <dbReference type="Pfam" id="PF08245"/>
    </source>
</evidence>
<comment type="similarity">
    <text evidence="7">Belongs to the MurCDEF family.</text>
</comment>
<comment type="function">
    <text evidence="7 8">Cell wall formation. Catalyzes the addition of glutamate to the nucleotide precursor UDP-N-acetylmuramoyl-L-alanine (UMA).</text>
</comment>
<protein>
    <recommendedName>
        <fullName evidence="7 8">UDP-N-acetylmuramoylalanine--D-glutamate ligase</fullName>
        <ecNumber evidence="7 8">6.3.2.9</ecNumber>
    </recommendedName>
    <alternativeName>
        <fullName evidence="7">D-glutamic acid-adding enzyme</fullName>
    </alternativeName>
    <alternativeName>
        <fullName evidence="7">UDP-N-acetylmuramoyl-L-alanyl-D-glutamate synthetase</fullName>
    </alternativeName>
</protein>
<reference evidence="11 12" key="1">
    <citation type="submission" date="2020-07" db="EMBL/GenBank/DDBJ databases">
        <title>Genomic Encyclopedia of Type Strains, Phase IV (KMG-IV): sequencing the most valuable type-strain genomes for metagenomic binning, comparative biology and taxonomic classification.</title>
        <authorList>
            <person name="Goeker M."/>
        </authorList>
    </citation>
    <scope>NUCLEOTIDE SEQUENCE [LARGE SCALE GENOMIC DNA]</scope>
    <source>
        <strain evidence="11 12">DSM 17721</strain>
    </source>
</reference>
<dbReference type="GO" id="GO:0005737">
    <property type="term" value="C:cytoplasm"/>
    <property type="evidence" value="ECO:0007669"/>
    <property type="project" value="UniProtKB-SubCell"/>
</dbReference>
<evidence type="ECO:0000256" key="4">
    <source>
        <dbReference type="ARBA" id="ARBA00022598"/>
    </source>
</evidence>
<evidence type="ECO:0000256" key="2">
    <source>
        <dbReference type="ARBA" id="ARBA00004752"/>
    </source>
</evidence>
<dbReference type="NCBIfam" id="TIGR01087">
    <property type="entry name" value="murD"/>
    <property type="match status" value="1"/>
</dbReference>
<dbReference type="Pfam" id="PF02875">
    <property type="entry name" value="Mur_ligase_C"/>
    <property type="match status" value="1"/>
</dbReference>
<dbReference type="SUPFAM" id="SSF53244">
    <property type="entry name" value="MurD-like peptide ligases, peptide-binding domain"/>
    <property type="match status" value="1"/>
</dbReference>
<dbReference type="EMBL" id="JACDUS010000003">
    <property type="protein sequence ID" value="MBA2881134.1"/>
    <property type="molecule type" value="Genomic_DNA"/>
</dbReference>
<evidence type="ECO:0000256" key="8">
    <source>
        <dbReference type="RuleBase" id="RU003664"/>
    </source>
</evidence>
<evidence type="ECO:0000256" key="5">
    <source>
        <dbReference type="ARBA" id="ARBA00022741"/>
    </source>
</evidence>
<sequence>MKTIRDKHITVVGLGKTGQALAGFLNARGAKVTAVDRSPESALGDIPARLRRAGVEVVLGEHDPAAFESSDLIVLSPGVPHTLESVVRAQNAGVPVTGEIELASWFIHTPIVAVTGTNGKTTVTRLIGEMLNASGLNAFVGGNLGTPLISYAHGPMDADVVVAEISSFQLDTADMFHPGVGVLLNITADHLDRYPNLRAYGRSKAKIFARQTRADIAVLNRGDDLIMELTRDIAAAKCLFNQEEDAACGAWIENAQMRVKTPEHGEMTIAATEVPLPGRHNMENATAAALAALAAGASREGVLRGLREFVADPHRLQFVGRFHGVDYYDDSKATNVDAVVRAVAAVSFPVVLILGGRDKGGGYEDLVPVVKDRVRALVLLGEASAAIERELGGLVQSVRTDSMDAAVAAAADLAEAGNTVLLSPACASFDLYDNYAQRGEDFQRAVKQTGKRADGSQADNT</sequence>
<dbReference type="GO" id="GO:0009252">
    <property type="term" value="P:peptidoglycan biosynthetic process"/>
    <property type="evidence" value="ECO:0007669"/>
    <property type="project" value="UniProtKB-UniRule"/>
</dbReference>
<comment type="caution">
    <text evidence="11">The sequence shown here is derived from an EMBL/GenBank/DDBJ whole genome shotgun (WGS) entry which is preliminary data.</text>
</comment>
<gene>
    <name evidence="7" type="primary">murD</name>
    <name evidence="11" type="ORF">HNR65_001460</name>
</gene>
<evidence type="ECO:0000256" key="3">
    <source>
        <dbReference type="ARBA" id="ARBA00022490"/>
    </source>
</evidence>
<dbReference type="Gene3D" id="3.40.50.720">
    <property type="entry name" value="NAD(P)-binding Rossmann-like Domain"/>
    <property type="match status" value="1"/>
</dbReference>
<keyword evidence="5 7" id="KW-0547">Nucleotide-binding</keyword>
<dbReference type="Proteomes" id="UP000525298">
    <property type="component" value="Unassembled WGS sequence"/>
</dbReference>
<keyword evidence="12" id="KW-1185">Reference proteome</keyword>